<name>A0A1S3JIT9_LINAN</name>
<dbReference type="PANTHER" id="PTHR36981:SF3">
    <property type="entry name" value="UBIQUITIN-LIKE PROTEASE FAMILY PROFILE DOMAIN-CONTAINING PROTEIN"/>
    <property type="match status" value="1"/>
</dbReference>
<evidence type="ECO:0000313" key="4">
    <source>
        <dbReference type="RefSeq" id="XP_013409819.1"/>
    </source>
</evidence>
<sequence length="280" mass="31194">MQCSDEEEPKTPSPPGGEGSGSSKAHGSTPESSPVRPKKGKKPVGRPRKKTGPGRPRKTAQSKQGSSSRGGRGKKVGLTRHLPKSLSSEDVQTIRGMQDERKAYLKGLMSAVSREELEEIIVEVCDRSAAIGIDVEHSLKEKSGEVPQDPQPSRSGRPTWCVCGHCREMPSEAERVCCNQQHNCRSEDPIMTYNILNTFNLAVNRVLRGDYEGGDNDREEGEEDNASMRHAAYRAYICWQHHKLTLGDRRVIPACCVWKIRDKFPSPTGQYKGFLPWRRV</sequence>
<dbReference type="InterPro" id="IPR046815">
    <property type="entry name" value="P2RX7_C"/>
</dbReference>
<organism evidence="3 4">
    <name type="scientific">Lingula anatina</name>
    <name type="common">Brachiopod</name>
    <name type="synonym">Lingula unguis</name>
    <dbReference type="NCBI Taxonomy" id="7574"/>
    <lineage>
        <taxon>Eukaryota</taxon>
        <taxon>Metazoa</taxon>
        <taxon>Spiralia</taxon>
        <taxon>Lophotrochozoa</taxon>
        <taxon>Brachiopoda</taxon>
        <taxon>Linguliformea</taxon>
        <taxon>Lingulata</taxon>
        <taxon>Lingulida</taxon>
        <taxon>Linguloidea</taxon>
        <taxon>Lingulidae</taxon>
        <taxon>Lingula</taxon>
    </lineage>
</organism>
<reference evidence="4" key="1">
    <citation type="submission" date="2025-08" db="UniProtKB">
        <authorList>
            <consortium name="RefSeq"/>
        </authorList>
    </citation>
    <scope>IDENTIFICATION</scope>
    <source>
        <tissue evidence="4">Gonads</tissue>
    </source>
</reference>
<evidence type="ECO:0000259" key="2">
    <source>
        <dbReference type="Pfam" id="PF20478"/>
    </source>
</evidence>
<feature type="compositionally biased region" description="Basic residues" evidence="1">
    <location>
        <begin position="71"/>
        <end position="83"/>
    </location>
</feature>
<dbReference type="PANTHER" id="PTHR36981">
    <property type="entry name" value="ZGC:195170"/>
    <property type="match status" value="1"/>
</dbReference>
<evidence type="ECO:0000313" key="3">
    <source>
        <dbReference type="Proteomes" id="UP000085678"/>
    </source>
</evidence>
<dbReference type="Proteomes" id="UP000085678">
    <property type="component" value="Unplaced"/>
</dbReference>
<gene>
    <name evidence="4" type="primary">LOC106173290</name>
</gene>
<dbReference type="GeneID" id="106173290"/>
<keyword evidence="3" id="KW-1185">Reference proteome</keyword>
<feature type="domain" description="P2X purinoreceptor 7 intracellular" evidence="2">
    <location>
        <begin position="139"/>
        <end position="274"/>
    </location>
</feature>
<proteinExistence type="predicted"/>
<protein>
    <submittedName>
        <fullName evidence="4">Uncharacterized protein LOC106173290</fullName>
    </submittedName>
</protein>
<evidence type="ECO:0000256" key="1">
    <source>
        <dbReference type="SAM" id="MobiDB-lite"/>
    </source>
</evidence>
<dbReference type="InParanoid" id="A0A1S3JIT9"/>
<accession>A0A1S3JIT9</accession>
<dbReference type="OrthoDB" id="10068685at2759"/>
<dbReference type="RefSeq" id="XP_013409819.1">
    <property type="nucleotide sequence ID" value="XM_013554365.1"/>
</dbReference>
<feature type="compositionally biased region" description="Basic residues" evidence="1">
    <location>
        <begin position="36"/>
        <end position="60"/>
    </location>
</feature>
<dbReference type="AlphaFoldDB" id="A0A1S3JIT9"/>
<feature type="region of interest" description="Disordered" evidence="1">
    <location>
        <begin position="1"/>
        <end position="91"/>
    </location>
</feature>
<dbReference type="Pfam" id="PF20478">
    <property type="entry name" value="P2RX7_C"/>
    <property type="match status" value="1"/>
</dbReference>
<dbReference type="KEGG" id="lak:106173290"/>